<name>F4RKK6_MELLP</name>
<proteinExistence type="inferred from homology"/>
<dbReference type="PIRSF" id="PIRSF015901">
    <property type="entry name" value="NAC_alpha"/>
    <property type="match status" value="1"/>
</dbReference>
<dbReference type="KEGG" id="mlr:MELLADRAFT_71805"/>
<dbReference type="InterPro" id="IPR002715">
    <property type="entry name" value="Nas_poly-pep-assoc_cplx_dom"/>
</dbReference>
<sequence>MTIPPSTLTEIDSDHEVSNQKVDINDTLGDDSILNKSERKARKTLAKLGLKKVLGINRVTMRKFKSQQFFVIANAEVFKSATANVYIVFGEAKTEETAPGLNLGGGGGGGGGFGAESMVSAGKQVAGKITDVNEDDQEPADETGIDPSDIETVMTQVNCSRNKAVKALKENDGDLINAIISAS</sequence>
<dbReference type="GO" id="GO:0051082">
    <property type="term" value="F:unfolded protein binding"/>
    <property type="evidence" value="ECO:0007669"/>
    <property type="project" value="EnsemblFungi"/>
</dbReference>
<dbReference type="Proteomes" id="UP000001072">
    <property type="component" value="Unassembled WGS sequence"/>
</dbReference>
<evidence type="ECO:0000256" key="3">
    <source>
        <dbReference type="ARBA" id="ARBA00014437"/>
    </source>
</evidence>
<dbReference type="VEuPathDB" id="FungiDB:MELLADRAFT_71805"/>
<dbReference type="GO" id="GO:0070300">
    <property type="term" value="F:phosphatidic acid binding"/>
    <property type="evidence" value="ECO:0007669"/>
    <property type="project" value="EnsemblFungi"/>
</dbReference>
<dbReference type="GO" id="GO:0032266">
    <property type="term" value="F:phosphatidylinositol-3-phosphate binding"/>
    <property type="evidence" value="ECO:0007669"/>
    <property type="project" value="EnsemblFungi"/>
</dbReference>
<organism evidence="7">
    <name type="scientific">Melampsora larici-populina (strain 98AG31 / pathotype 3-4-7)</name>
    <name type="common">Poplar leaf rust fungus</name>
    <dbReference type="NCBI Taxonomy" id="747676"/>
    <lineage>
        <taxon>Eukaryota</taxon>
        <taxon>Fungi</taxon>
        <taxon>Dikarya</taxon>
        <taxon>Basidiomycota</taxon>
        <taxon>Pucciniomycotina</taxon>
        <taxon>Pucciniomycetes</taxon>
        <taxon>Pucciniales</taxon>
        <taxon>Melampsoraceae</taxon>
        <taxon>Melampsora</taxon>
    </lineage>
</organism>
<dbReference type="AlphaFoldDB" id="F4RKK6"/>
<keyword evidence="7" id="KW-1185">Reference proteome</keyword>
<dbReference type="FunCoup" id="F4RKK6">
    <property type="interactions" value="440"/>
</dbReference>
<dbReference type="Gene3D" id="2.20.70.30">
    <property type="entry name" value="Nascent polypeptide-associated complex domain"/>
    <property type="match status" value="1"/>
</dbReference>
<evidence type="ECO:0000313" key="6">
    <source>
        <dbReference type="EMBL" id="EGG07162.1"/>
    </source>
</evidence>
<comment type="subcellular location">
    <subcellularLocation>
        <location evidence="1">Cytoplasm</location>
    </subcellularLocation>
</comment>
<dbReference type="InterPro" id="IPR038187">
    <property type="entry name" value="NAC_A/B_dom_sf"/>
</dbReference>
<dbReference type="OrthoDB" id="3169036at2759"/>
<reference evidence="7" key="1">
    <citation type="journal article" date="2011" name="Proc. Natl. Acad. Sci. U.S.A.">
        <title>Obligate biotrophy features unraveled by the genomic analysis of rust fungi.</title>
        <authorList>
            <person name="Duplessis S."/>
            <person name="Cuomo C.A."/>
            <person name="Lin Y.-C."/>
            <person name="Aerts A."/>
            <person name="Tisserant E."/>
            <person name="Veneault-Fourrey C."/>
            <person name="Joly D.L."/>
            <person name="Hacquard S."/>
            <person name="Amselem J."/>
            <person name="Cantarel B.L."/>
            <person name="Chiu R."/>
            <person name="Coutinho P.M."/>
            <person name="Feau N."/>
            <person name="Field M."/>
            <person name="Frey P."/>
            <person name="Gelhaye E."/>
            <person name="Goldberg J."/>
            <person name="Grabherr M.G."/>
            <person name="Kodira C.D."/>
            <person name="Kohler A."/>
            <person name="Kuees U."/>
            <person name="Lindquist E.A."/>
            <person name="Lucas S.M."/>
            <person name="Mago R."/>
            <person name="Mauceli E."/>
            <person name="Morin E."/>
            <person name="Murat C."/>
            <person name="Pangilinan J.L."/>
            <person name="Park R."/>
            <person name="Pearson M."/>
            <person name="Quesneville H."/>
            <person name="Rouhier N."/>
            <person name="Sakthikumar S."/>
            <person name="Salamov A.A."/>
            <person name="Schmutz J."/>
            <person name="Selles B."/>
            <person name="Shapiro H."/>
            <person name="Tanguay P."/>
            <person name="Tuskan G.A."/>
            <person name="Henrissat B."/>
            <person name="Van de Peer Y."/>
            <person name="Rouze P."/>
            <person name="Ellis J.G."/>
            <person name="Dodds P.N."/>
            <person name="Schein J.E."/>
            <person name="Zhong S."/>
            <person name="Hamelin R.C."/>
            <person name="Grigoriev I.V."/>
            <person name="Szabo L.J."/>
            <person name="Martin F."/>
        </authorList>
    </citation>
    <scope>NUCLEOTIDE SEQUENCE [LARGE SCALE GENOMIC DNA]</scope>
    <source>
        <strain evidence="7">98AG31 / pathotype 3-4-7</strain>
    </source>
</reference>
<accession>F4RKK6</accession>
<dbReference type="PROSITE" id="PS51151">
    <property type="entry name" value="NAC_AB"/>
    <property type="match status" value="1"/>
</dbReference>
<dbReference type="GO" id="GO:0070273">
    <property type="term" value="F:phosphatidylinositol-4-phosphate binding"/>
    <property type="evidence" value="ECO:0007669"/>
    <property type="project" value="EnsemblFungi"/>
</dbReference>
<feature type="domain" description="NAC-A/B" evidence="5">
    <location>
        <begin position="35"/>
        <end position="101"/>
    </location>
</feature>
<dbReference type="GeneID" id="18931932"/>
<evidence type="ECO:0000256" key="4">
    <source>
        <dbReference type="ARBA" id="ARBA00030300"/>
    </source>
</evidence>
<dbReference type="STRING" id="747676.F4RKK6"/>
<dbReference type="EMBL" id="GL883105">
    <property type="protein sequence ID" value="EGG07162.1"/>
    <property type="molecule type" value="Genomic_DNA"/>
</dbReference>
<dbReference type="HOGENOM" id="CLU_057806_2_0_1"/>
<dbReference type="InterPro" id="IPR016641">
    <property type="entry name" value="EGD2/NACA0like"/>
</dbReference>
<evidence type="ECO:0000259" key="5">
    <source>
        <dbReference type="PROSITE" id="PS51151"/>
    </source>
</evidence>
<dbReference type="eggNOG" id="KOG2239">
    <property type="taxonomic scope" value="Eukaryota"/>
</dbReference>
<dbReference type="Pfam" id="PF01849">
    <property type="entry name" value="NAC"/>
    <property type="match status" value="1"/>
</dbReference>
<dbReference type="Pfam" id="PF19026">
    <property type="entry name" value="UBA_HYPK"/>
    <property type="match status" value="1"/>
</dbReference>
<evidence type="ECO:0000256" key="2">
    <source>
        <dbReference type="ARBA" id="ARBA00009882"/>
    </source>
</evidence>
<evidence type="ECO:0000313" key="7">
    <source>
        <dbReference type="Proteomes" id="UP000001072"/>
    </source>
</evidence>
<dbReference type="GO" id="GO:0005854">
    <property type="term" value="C:nascent polypeptide-associated complex"/>
    <property type="evidence" value="ECO:0007669"/>
    <property type="project" value="EnsemblFungi"/>
</dbReference>
<dbReference type="CDD" id="cd14358">
    <property type="entry name" value="UBA_NAC_euk"/>
    <property type="match status" value="1"/>
</dbReference>
<dbReference type="InterPro" id="IPR044034">
    <property type="entry name" value="NAC-like_UBA"/>
</dbReference>
<dbReference type="RefSeq" id="XP_007409604.1">
    <property type="nucleotide sequence ID" value="XM_007409542.1"/>
</dbReference>
<dbReference type="GO" id="GO:0080025">
    <property type="term" value="F:phosphatidylinositol-3,5-bisphosphate binding"/>
    <property type="evidence" value="ECO:0007669"/>
    <property type="project" value="EnsemblFungi"/>
</dbReference>
<dbReference type="SMART" id="SM01407">
    <property type="entry name" value="NAC"/>
    <property type="match status" value="1"/>
</dbReference>
<comment type="similarity">
    <text evidence="2">Belongs to the NAC-alpha family.</text>
</comment>
<dbReference type="CDD" id="cd22054">
    <property type="entry name" value="NAC_NACA"/>
    <property type="match status" value="1"/>
</dbReference>
<evidence type="ECO:0000256" key="1">
    <source>
        <dbReference type="ARBA" id="ARBA00004496"/>
    </source>
</evidence>
<protein>
    <recommendedName>
        <fullName evidence="3">Nascent polypeptide-associated complex subunit alpha</fullName>
    </recommendedName>
    <alternativeName>
        <fullName evidence="4">Alpha-NAC</fullName>
    </alternativeName>
</protein>
<dbReference type="Gene3D" id="1.10.8.10">
    <property type="entry name" value="DNA helicase RuvA subunit, C-terminal domain"/>
    <property type="match status" value="1"/>
</dbReference>
<dbReference type="InParanoid" id="F4RKK6"/>
<dbReference type="PANTHER" id="PTHR21713">
    <property type="entry name" value="NASCENT POLYPEPTIDE ASSOCIATED COMPLEX ALPHA SUBUNIT-RELATED"/>
    <property type="match status" value="1"/>
</dbReference>
<gene>
    <name evidence="6" type="ORF">MELLADRAFT_71805</name>
</gene>
<dbReference type="GO" id="GO:0006613">
    <property type="term" value="P:cotranslational protein targeting to membrane"/>
    <property type="evidence" value="ECO:0007669"/>
    <property type="project" value="EnsemblFungi"/>
</dbReference>